<dbReference type="Gene3D" id="3.90.245.10">
    <property type="entry name" value="Ribonucleoside hydrolase-like"/>
    <property type="match status" value="1"/>
</dbReference>
<feature type="chain" id="PRO_5014746089" description="DUF1593 domain-containing protein" evidence="1">
    <location>
        <begin position="26"/>
        <end position="485"/>
    </location>
</feature>
<protein>
    <recommendedName>
        <fullName evidence="6">DUF1593 domain-containing protein</fullName>
    </recommendedName>
</protein>
<evidence type="ECO:0000313" key="4">
    <source>
        <dbReference type="EMBL" id="AUD02791.1"/>
    </source>
</evidence>
<dbReference type="InterPro" id="IPR011483">
    <property type="entry name" value="Sde182_NH-like"/>
</dbReference>
<evidence type="ECO:0000256" key="1">
    <source>
        <dbReference type="SAM" id="SignalP"/>
    </source>
</evidence>
<dbReference type="InterPro" id="IPR036452">
    <property type="entry name" value="Ribo_hydro-like"/>
</dbReference>
<accession>A0A2K8YYV0</accession>
<dbReference type="EMBL" id="CP025096">
    <property type="protein sequence ID" value="AUD02791.1"/>
    <property type="molecule type" value="Genomic_DNA"/>
</dbReference>
<dbReference type="InterPro" id="IPR013783">
    <property type="entry name" value="Ig-like_fold"/>
</dbReference>
<organism evidence="4 5">
    <name type="scientific">Spirosoma pollinicola</name>
    <dbReference type="NCBI Taxonomy" id="2057025"/>
    <lineage>
        <taxon>Bacteria</taxon>
        <taxon>Pseudomonadati</taxon>
        <taxon>Bacteroidota</taxon>
        <taxon>Cytophagia</taxon>
        <taxon>Cytophagales</taxon>
        <taxon>Cytophagaceae</taxon>
        <taxon>Spirosoma</taxon>
    </lineage>
</organism>
<feature type="signal peptide" evidence="1">
    <location>
        <begin position="1"/>
        <end position="25"/>
    </location>
</feature>
<feature type="domain" description="Cellulose-binding Sde182 C-terminal" evidence="3">
    <location>
        <begin position="401"/>
        <end position="482"/>
    </location>
</feature>
<proteinExistence type="predicted"/>
<dbReference type="AlphaFoldDB" id="A0A2K8YYV0"/>
<evidence type="ECO:0000259" key="2">
    <source>
        <dbReference type="Pfam" id="PF07632"/>
    </source>
</evidence>
<feature type="domain" description="Cellulose-binding Sde182 nucleoside hydrolase-like" evidence="2">
    <location>
        <begin position="32"/>
        <end position="291"/>
    </location>
</feature>
<evidence type="ECO:0008006" key="6">
    <source>
        <dbReference type="Google" id="ProtNLM"/>
    </source>
</evidence>
<dbReference type="Pfam" id="PF07632">
    <property type="entry name" value="Sde182_NH-like"/>
    <property type="match status" value="1"/>
</dbReference>
<sequence length="485" mass="54256">MTQNIFRIVCSLLVGLAMATNTLIAQTQPKLRVLVLTDIEADPDDSQSLIRFLTYSNQWDTEGLIATTSIHQKNRVAPETIHQLLDAYAKVQPNMLKHERGYPAASALKASVKKGLAVYGMLGVGEGHDSEGSEWIIKTLEKPDERPLWVPVWGGPNTLAQALWKIKKTHTPEQAEKLYRKLRVYTVSDQDDSGPWIRKTFPGIFFICSPGYSYDQATWRGINTTDKGTNPTLISNDWLAQHIQQGHGPMGALYPDVAYGMEGDTPTFLGLISNGLNEPERPDYGGWGGRYTLYQPTTLPPRGRFARPDFPADELETRPIWTNAVDSLYASALPTKAYAQPAVVEAPRSIWATIWRWREDFQHDFAARMDWSTKPYLEANHPPVPALAHSDKLTVKSGEVFHLNAAGTTDPDGDSMSYLWFQYPEAGTYPGLVSFRPYASNLYDLPVTAPTVDKPQTIHFILRVTDKGSPALSRYKRVIVQVLPK</sequence>
<dbReference type="RefSeq" id="WP_100988507.1">
    <property type="nucleotide sequence ID" value="NZ_CP025096.1"/>
</dbReference>
<keyword evidence="1" id="KW-0732">Signal</keyword>
<evidence type="ECO:0000313" key="5">
    <source>
        <dbReference type="Proteomes" id="UP000232883"/>
    </source>
</evidence>
<dbReference type="GO" id="GO:0016799">
    <property type="term" value="F:hydrolase activity, hydrolyzing N-glycosyl compounds"/>
    <property type="evidence" value="ECO:0007669"/>
    <property type="project" value="InterPro"/>
</dbReference>
<dbReference type="Proteomes" id="UP000232883">
    <property type="component" value="Chromosome"/>
</dbReference>
<dbReference type="KEGG" id="spir:CWM47_13680"/>
<gene>
    <name evidence="4" type="ORF">CWM47_13680</name>
</gene>
<keyword evidence="5" id="KW-1185">Reference proteome</keyword>
<reference evidence="4 5" key="1">
    <citation type="submission" date="2017-11" db="EMBL/GenBank/DDBJ databases">
        <title>Taxonomic description and genome sequences of Spirosoma HA7 sp. nov., isolated from pollen microhabitat of Corylus avellana.</title>
        <authorList>
            <person name="Ambika Manirajan B."/>
            <person name="Suarez C."/>
            <person name="Ratering S."/>
            <person name="Geissler-Plaum R."/>
            <person name="Cardinale M."/>
            <person name="Sylvia S."/>
        </authorList>
    </citation>
    <scope>NUCLEOTIDE SEQUENCE [LARGE SCALE GENOMIC DNA]</scope>
    <source>
        <strain evidence="4 5">HA7</strain>
    </source>
</reference>
<dbReference type="OrthoDB" id="253051at2"/>
<dbReference type="CDD" id="cd11304">
    <property type="entry name" value="Cadherin_repeat"/>
    <property type="match status" value="1"/>
</dbReference>
<evidence type="ECO:0000259" key="3">
    <source>
        <dbReference type="Pfam" id="PF21027"/>
    </source>
</evidence>
<dbReference type="Pfam" id="PF21027">
    <property type="entry name" value="Sde0182_C"/>
    <property type="match status" value="1"/>
</dbReference>
<dbReference type="InterPro" id="IPR048527">
    <property type="entry name" value="Sde182_C"/>
</dbReference>
<name>A0A2K8YYV0_9BACT</name>
<dbReference type="Gene3D" id="2.60.40.10">
    <property type="entry name" value="Immunoglobulins"/>
    <property type="match status" value="1"/>
</dbReference>